<evidence type="ECO:0000256" key="1">
    <source>
        <dbReference type="SAM" id="MobiDB-lite"/>
    </source>
</evidence>
<dbReference type="GeneID" id="39585391"/>
<sequence length="174" mass="19835">MGDGINYLSHLRRHHEARLRPLQRPRRAAPPPPSTTTVGPSQRVHTNTNTHAHAQAHSRSRSHPRRHRSDRLPPGITFGFSWAQRQPVPAATAGNRRRYLSVLQENLAPLPAPETSRRHATLEKMLAADWTGVRKEMQRRRLERQASSRACRVELELPLVKSTMSDKIINHTQS</sequence>
<evidence type="ECO:0000313" key="3">
    <source>
        <dbReference type="Proteomes" id="UP000279236"/>
    </source>
</evidence>
<feature type="compositionally biased region" description="Basic residues" evidence="1">
    <location>
        <begin position="54"/>
        <end position="69"/>
    </location>
</feature>
<organism evidence="2 3">
    <name type="scientific">Apiotrichum porosum</name>
    <dbReference type="NCBI Taxonomy" id="105984"/>
    <lineage>
        <taxon>Eukaryota</taxon>
        <taxon>Fungi</taxon>
        <taxon>Dikarya</taxon>
        <taxon>Basidiomycota</taxon>
        <taxon>Agaricomycotina</taxon>
        <taxon>Tremellomycetes</taxon>
        <taxon>Trichosporonales</taxon>
        <taxon>Trichosporonaceae</taxon>
        <taxon>Apiotrichum</taxon>
    </lineage>
</organism>
<dbReference type="RefSeq" id="XP_028480520.1">
    <property type="nucleotide sequence ID" value="XM_028616663.1"/>
</dbReference>
<feature type="compositionally biased region" description="Polar residues" evidence="1">
    <location>
        <begin position="35"/>
        <end position="50"/>
    </location>
</feature>
<feature type="compositionally biased region" description="Basic residues" evidence="1">
    <location>
        <begin position="17"/>
        <end position="27"/>
    </location>
</feature>
<protein>
    <submittedName>
        <fullName evidence="2">Uncharacterized protein</fullName>
    </submittedName>
</protein>
<keyword evidence="3" id="KW-1185">Reference proteome</keyword>
<dbReference type="AlphaFoldDB" id="A0A427YB25"/>
<accession>A0A427YB25</accession>
<reference evidence="2 3" key="1">
    <citation type="submission" date="2018-11" db="EMBL/GenBank/DDBJ databases">
        <title>Genome sequence of Apiotrichum porosum DSM 27194.</title>
        <authorList>
            <person name="Aliyu H."/>
            <person name="Gorte O."/>
            <person name="Ochsenreither K."/>
        </authorList>
    </citation>
    <scope>NUCLEOTIDE SEQUENCE [LARGE SCALE GENOMIC DNA]</scope>
    <source>
        <strain evidence="2 3">DSM 27194</strain>
    </source>
</reference>
<dbReference type="EMBL" id="RSCE01000001">
    <property type="protein sequence ID" value="RSH88312.1"/>
    <property type="molecule type" value="Genomic_DNA"/>
</dbReference>
<dbReference type="Proteomes" id="UP000279236">
    <property type="component" value="Unassembled WGS sequence"/>
</dbReference>
<comment type="caution">
    <text evidence="2">The sequence shown here is derived from an EMBL/GenBank/DDBJ whole genome shotgun (WGS) entry which is preliminary data.</text>
</comment>
<evidence type="ECO:0000313" key="2">
    <source>
        <dbReference type="EMBL" id="RSH88312.1"/>
    </source>
</evidence>
<feature type="region of interest" description="Disordered" evidence="1">
    <location>
        <begin position="17"/>
        <end position="78"/>
    </location>
</feature>
<name>A0A427YB25_9TREE</name>
<proteinExistence type="predicted"/>
<gene>
    <name evidence="2" type="ORF">EHS24_000848</name>
</gene>